<sequence length="416" mass="42371">MTASYYTGSLACVRCAAPYPDPSLPLVGRGCPACELDGAPSNVLPVYDVPRGAGLPLAGDQPGLFRHRALLPLRPGTPAVSLGEGGTPLVPLERTAARLGLGGLHVKDETRNPTWSYKDRLASVAVTKAVELGVEAVVVASTGNHGAAVAAYAARAGLPCVVLTVASVPEAMKTLMQVYGARVVALEHAPDRWTLMRELVEKRGWLALSGHAAPPVGSIGFGVDGYKTIAYEIVSDLGAVPDVVVVPVSYADGLAGIQRGFADLVTLGVAPHMPRMIAAERFGPHAGALAAGTDTPGPVPADATVAFSIGSPYGTYQGLAALRASGGAAVPVGDDTRILDAQRRLGRESGLYLEASSVTAVLAVEELGLPEGSTVVVVGTSTGLKDIGATSATLPAVPVIEPTVAAMDSALETAAR</sequence>
<dbReference type="PANTHER" id="PTHR48078">
    <property type="entry name" value="THREONINE DEHYDRATASE, MITOCHONDRIAL-RELATED"/>
    <property type="match status" value="1"/>
</dbReference>
<dbReference type="EMBL" id="BOOW01000034">
    <property type="protein sequence ID" value="GII95179.1"/>
    <property type="molecule type" value="Genomic_DNA"/>
</dbReference>
<proteinExistence type="predicted"/>
<dbReference type="InterPro" id="IPR036052">
    <property type="entry name" value="TrpB-like_PALP_sf"/>
</dbReference>
<dbReference type="InterPro" id="IPR050147">
    <property type="entry name" value="Ser/Thr_Dehydratase"/>
</dbReference>
<keyword evidence="6" id="KW-1185">Reference proteome</keyword>
<keyword evidence="2" id="KW-0663">Pyridoxal phosphate</keyword>
<protein>
    <submittedName>
        <fullName evidence="5">Threonine synthase</fullName>
    </submittedName>
</protein>
<dbReference type="SUPFAM" id="SSF53686">
    <property type="entry name" value="Tryptophan synthase beta subunit-like PLP-dependent enzymes"/>
    <property type="match status" value="1"/>
</dbReference>
<feature type="domain" description="Tryptophan synthase beta chain-like PALP" evidence="4">
    <location>
        <begin position="80"/>
        <end position="379"/>
    </location>
</feature>
<comment type="caution">
    <text evidence="5">The sequence shown here is derived from an EMBL/GenBank/DDBJ whole genome shotgun (WGS) entry which is preliminary data.</text>
</comment>
<dbReference type="Gene3D" id="3.40.50.1100">
    <property type="match status" value="2"/>
</dbReference>
<dbReference type="InterPro" id="IPR001926">
    <property type="entry name" value="TrpB-like_PALP"/>
</dbReference>
<dbReference type="GO" id="GO:0006565">
    <property type="term" value="P:L-serine catabolic process"/>
    <property type="evidence" value="ECO:0007669"/>
    <property type="project" value="TreeGrafter"/>
</dbReference>
<comment type="cofactor">
    <cofactor evidence="1">
        <name>pyridoxal 5'-phosphate</name>
        <dbReference type="ChEBI" id="CHEBI:597326"/>
    </cofactor>
</comment>
<dbReference type="GO" id="GO:0006567">
    <property type="term" value="P:L-threonine catabolic process"/>
    <property type="evidence" value="ECO:0007669"/>
    <property type="project" value="TreeGrafter"/>
</dbReference>
<gene>
    <name evidence="5" type="ORF">Ssi02_54100</name>
</gene>
<dbReference type="GO" id="GO:0004794">
    <property type="term" value="F:threonine deaminase activity"/>
    <property type="evidence" value="ECO:0007669"/>
    <property type="project" value="TreeGrafter"/>
</dbReference>
<evidence type="ECO:0000313" key="5">
    <source>
        <dbReference type="EMBL" id="GII95179.1"/>
    </source>
</evidence>
<reference evidence="5" key="1">
    <citation type="submission" date="2021-01" db="EMBL/GenBank/DDBJ databases">
        <title>Whole genome shotgun sequence of Sinosporangium siamense NBRC 109515.</title>
        <authorList>
            <person name="Komaki H."/>
            <person name="Tamura T."/>
        </authorList>
    </citation>
    <scope>NUCLEOTIDE SEQUENCE</scope>
    <source>
        <strain evidence="5">NBRC 109515</strain>
    </source>
</reference>
<dbReference type="AlphaFoldDB" id="A0A919VEJ2"/>
<dbReference type="Proteomes" id="UP000606172">
    <property type="component" value="Unassembled WGS sequence"/>
</dbReference>
<evidence type="ECO:0000256" key="1">
    <source>
        <dbReference type="ARBA" id="ARBA00001933"/>
    </source>
</evidence>
<evidence type="ECO:0000256" key="3">
    <source>
        <dbReference type="ARBA" id="ARBA00023239"/>
    </source>
</evidence>
<keyword evidence="3" id="KW-0456">Lyase</keyword>
<dbReference type="GO" id="GO:0003941">
    <property type="term" value="F:L-serine ammonia-lyase activity"/>
    <property type="evidence" value="ECO:0007669"/>
    <property type="project" value="TreeGrafter"/>
</dbReference>
<organism evidence="5 6">
    <name type="scientific">Sinosporangium siamense</name>
    <dbReference type="NCBI Taxonomy" id="1367973"/>
    <lineage>
        <taxon>Bacteria</taxon>
        <taxon>Bacillati</taxon>
        <taxon>Actinomycetota</taxon>
        <taxon>Actinomycetes</taxon>
        <taxon>Streptosporangiales</taxon>
        <taxon>Streptosporangiaceae</taxon>
        <taxon>Sinosporangium</taxon>
    </lineage>
</organism>
<accession>A0A919VEJ2</accession>
<name>A0A919VEJ2_9ACTN</name>
<evidence type="ECO:0000259" key="4">
    <source>
        <dbReference type="Pfam" id="PF00291"/>
    </source>
</evidence>
<dbReference type="PANTHER" id="PTHR48078:SF6">
    <property type="entry name" value="L-THREONINE DEHYDRATASE CATABOLIC TDCB"/>
    <property type="match status" value="1"/>
</dbReference>
<evidence type="ECO:0000313" key="6">
    <source>
        <dbReference type="Proteomes" id="UP000606172"/>
    </source>
</evidence>
<dbReference type="Pfam" id="PF00291">
    <property type="entry name" value="PALP"/>
    <property type="match status" value="1"/>
</dbReference>
<dbReference type="RefSeq" id="WP_204030262.1">
    <property type="nucleotide sequence ID" value="NZ_BOOW01000034.1"/>
</dbReference>
<evidence type="ECO:0000256" key="2">
    <source>
        <dbReference type="ARBA" id="ARBA00022898"/>
    </source>
</evidence>
<dbReference type="GO" id="GO:0009097">
    <property type="term" value="P:isoleucine biosynthetic process"/>
    <property type="evidence" value="ECO:0007669"/>
    <property type="project" value="TreeGrafter"/>
</dbReference>